<gene>
    <name evidence="3" type="ORF">SEMRO_1987_G309590.1</name>
</gene>
<reference evidence="3" key="1">
    <citation type="submission" date="2020-06" db="EMBL/GenBank/DDBJ databases">
        <authorList>
            <consortium name="Plant Systems Biology data submission"/>
        </authorList>
    </citation>
    <scope>NUCLEOTIDE SEQUENCE</scope>
    <source>
        <strain evidence="3">D6</strain>
    </source>
</reference>
<comment type="caution">
    <text evidence="3">The sequence shown here is derived from an EMBL/GenBank/DDBJ whole genome shotgun (WGS) entry which is preliminary data.</text>
</comment>
<dbReference type="InterPro" id="IPR015797">
    <property type="entry name" value="NUDIX_hydrolase-like_dom_sf"/>
</dbReference>
<protein>
    <recommendedName>
        <fullName evidence="2">Nudix hydrolase domain-containing protein</fullName>
    </recommendedName>
</protein>
<accession>A0A9N8EXG0</accession>
<dbReference type="PROSITE" id="PS51462">
    <property type="entry name" value="NUDIX"/>
    <property type="match status" value="1"/>
</dbReference>
<dbReference type="EMBL" id="CAICTM010001985">
    <property type="protein sequence ID" value="CAB9527389.1"/>
    <property type="molecule type" value="Genomic_DNA"/>
</dbReference>
<evidence type="ECO:0000259" key="2">
    <source>
        <dbReference type="PROSITE" id="PS51462"/>
    </source>
</evidence>
<evidence type="ECO:0000313" key="3">
    <source>
        <dbReference type="EMBL" id="CAB9527389.1"/>
    </source>
</evidence>
<sequence>MATVERGKDGLRTDVYYGALEETEAKGYRAAGILLLRKRPTTEGPSYFEATTTTSSSSSIQVLCCAEVRKKKKQKPKNGIVELNLLGGKIEDADGTDSRVTAAREFWEETGGMVPLAECQRILNHDNKVLPIWCGPGKYALYVAYDGNNNPQWDQLPVTYSEALQSGKELPEGAEASHLVWVDWAIIQQCSQSRKKKKKPANDSIGSDDGTISFLVPSADNTDGERITVQQSNFVKYLFPDSNFQGGVELAIQKFLPSSSGTETTSNKDVKGSEGASGTKDAVEAMTRSLESVTI</sequence>
<feature type="region of interest" description="Disordered" evidence="1">
    <location>
        <begin position="258"/>
        <end position="295"/>
    </location>
</feature>
<dbReference type="SUPFAM" id="SSF55811">
    <property type="entry name" value="Nudix"/>
    <property type="match status" value="1"/>
</dbReference>
<dbReference type="Proteomes" id="UP001153069">
    <property type="component" value="Unassembled WGS sequence"/>
</dbReference>
<name>A0A9N8EXG0_9STRA</name>
<dbReference type="OrthoDB" id="10384016at2759"/>
<evidence type="ECO:0000313" key="4">
    <source>
        <dbReference type="Proteomes" id="UP001153069"/>
    </source>
</evidence>
<dbReference type="AlphaFoldDB" id="A0A9N8EXG0"/>
<organism evidence="3 4">
    <name type="scientific">Seminavis robusta</name>
    <dbReference type="NCBI Taxonomy" id="568900"/>
    <lineage>
        <taxon>Eukaryota</taxon>
        <taxon>Sar</taxon>
        <taxon>Stramenopiles</taxon>
        <taxon>Ochrophyta</taxon>
        <taxon>Bacillariophyta</taxon>
        <taxon>Bacillariophyceae</taxon>
        <taxon>Bacillariophycidae</taxon>
        <taxon>Naviculales</taxon>
        <taxon>Naviculaceae</taxon>
        <taxon>Seminavis</taxon>
    </lineage>
</organism>
<keyword evidence="4" id="KW-1185">Reference proteome</keyword>
<evidence type="ECO:0000256" key="1">
    <source>
        <dbReference type="SAM" id="MobiDB-lite"/>
    </source>
</evidence>
<feature type="domain" description="Nudix hydrolase" evidence="2">
    <location>
        <begin position="26"/>
        <end position="204"/>
    </location>
</feature>
<proteinExistence type="predicted"/>
<dbReference type="InterPro" id="IPR000086">
    <property type="entry name" value="NUDIX_hydrolase_dom"/>
</dbReference>
<dbReference type="Gene3D" id="3.90.79.10">
    <property type="entry name" value="Nucleoside Triphosphate Pyrophosphohydrolase"/>
    <property type="match status" value="1"/>
</dbReference>